<dbReference type="RefSeq" id="XP_031914050.1">
    <property type="nucleotide sequence ID" value="XM_032054493.1"/>
</dbReference>
<gene>
    <name evidence="1" type="ORF">BDV38DRAFT_246011</name>
</gene>
<dbReference type="AlphaFoldDB" id="A0A5N6SVR8"/>
<keyword evidence="2" id="KW-1185">Reference proteome</keyword>
<dbReference type="Proteomes" id="UP000325672">
    <property type="component" value="Unassembled WGS sequence"/>
</dbReference>
<sequence>MHHFKQSVYALVQNYCFFLQSEGSVLQTMRKQFTKQAYTELSHKRGTCVRQIKYGSVEVSSRSVTYLFVYILNSFCCTSIPHHVFDFYCYAAGRSG</sequence>
<evidence type="ECO:0000313" key="1">
    <source>
        <dbReference type="EMBL" id="KAE8137987.1"/>
    </source>
</evidence>
<dbReference type="GeneID" id="43638703"/>
<evidence type="ECO:0000313" key="2">
    <source>
        <dbReference type="Proteomes" id="UP000325672"/>
    </source>
</evidence>
<reference evidence="1 2" key="1">
    <citation type="submission" date="2019-04" db="EMBL/GenBank/DDBJ databases">
        <title>Friends and foes A comparative genomics study of 23 Aspergillus species from section Flavi.</title>
        <authorList>
            <consortium name="DOE Joint Genome Institute"/>
            <person name="Kjaerbolling I."/>
            <person name="Vesth T."/>
            <person name="Frisvad J.C."/>
            <person name="Nybo J.L."/>
            <person name="Theobald S."/>
            <person name="Kildgaard S."/>
            <person name="Isbrandt T."/>
            <person name="Kuo A."/>
            <person name="Sato A."/>
            <person name="Lyhne E.K."/>
            <person name="Kogle M.E."/>
            <person name="Wiebenga A."/>
            <person name="Kun R.S."/>
            <person name="Lubbers R.J."/>
            <person name="Makela M.R."/>
            <person name="Barry K."/>
            <person name="Chovatia M."/>
            <person name="Clum A."/>
            <person name="Daum C."/>
            <person name="Haridas S."/>
            <person name="He G."/>
            <person name="LaButti K."/>
            <person name="Lipzen A."/>
            <person name="Mondo S."/>
            <person name="Riley R."/>
            <person name="Salamov A."/>
            <person name="Simmons B.A."/>
            <person name="Magnuson J.K."/>
            <person name="Henrissat B."/>
            <person name="Mortensen U.H."/>
            <person name="Larsen T.O."/>
            <person name="Devries R.P."/>
            <person name="Grigoriev I.V."/>
            <person name="Machida M."/>
            <person name="Baker S.E."/>
            <person name="Andersen M.R."/>
        </authorList>
    </citation>
    <scope>NUCLEOTIDE SEQUENCE [LARGE SCALE GENOMIC DNA]</scope>
    <source>
        <strain evidence="1 2">CBS 117625</strain>
    </source>
</reference>
<organism evidence="1 2">
    <name type="scientific">Aspergillus pseudotamarii</name>
    <dbReference type="NCBI Taxonomy" id="132259"/>
    <lineage>
        <taxon>Eukaryota</taxon>
        <taxon>Fungi</taxon>
        <taxon>Dikarya</taxon>
        <taxon>Ascomycota</taxon>
        <taxon>Pezizomycotina</taxon>
        <taxon>Eurotiomycetes</taxon>
        <taxon>Eurotiomycetidae</taxon>
        <taxon>Eurotiales</taxon>
        <taxon>Aspergillaceae</taxon>
        <taxon>Aspergillus</taxon>
        <taxon>Aspergillus subgen. Circumdati</taxon>
    </lineage>
</organism>
<name>A0A5N6SVR8_ASPPS</name>
<proteinExistence type="predicted"/>
<protein>
    <submittedName>
        <fullName evidence="1">Uncharacterized protein</fullName>
    </submittedName>
</protein>
<dbReference type="EMBL" id="ML743574">
    <property type="protein sequence ID" value="KAE8137987.1"/>
    <property type="molecule type" value="Genomic_DNA"/>
</dbReference>
<accession>A0A5N6SVR8</accession>